<sequence length="312" mass="35215">MSADSDSEHNDKILQDGQHPAVEAEVEELKQNGNENHLTQPSHEHSPNTRGASSHSTLLQHENRMQKRESRLNFNRKRLPITLKWEDINYSVSIPDAKSSKKCCKPKTEKQILSNVSGCAKVGELIAIMGPKFLFLFLKIFDITIKYNSGKTTLINVLAGRVLEAKGSRLEGKITINGINRSELGSKFARLAAFVQQDDTVRETLLNAAKFRLPKEMSLEEKEKRVDMIIAELGLQRAQGTKIGDAKRRGVSGGERKRTNIGVELIQDPKIITAKKKKKKDENKISNFLFCSFVNEFHPFTHKKKKKKQGLD</sequence>
<keyword evidence="2" id="KW-0813">Transport</keyword>
<proteinExistence type="predicted"/>
<evidence type="ECO:0000313" key="8">
    <source>
        <dbReference type="EMBL" id="ETO27168.1"/>
    </source>
</evidence>
<feature type="compositionally biased region" description="Basic and acidic residues" evidence="6">
    <location>
        <begin position="1"/>
        <end position="14"/>
    </location>
</feature>
<dbReference type="GO" id="GO:0016020">
    <property type="term" value="C:membrane"/>
    <property type="evidence" value="ECO:0007669"/>
    <property type="project" value="UniProtKB-SubCell"/>
</dbReference>
<feature type="domain" description="ABC transporter" evidence="7">
    <location>
        <begin position="149"/>
        <end position="272"/>
    </location>
</feature>
<evidence type="ECO:0000313" key="9">
    <source>
        <dbReference type="Proteomes" id="UP000023152"/>
    </source>
</evidence>
<evidence type="ECO:0000256" key="5">
    <source>
        <dbReference type="ARBA" id="ARBA00023136"/>
    </source>
</evidence>
<comment type="subcellular location">
    <subcellularLocation>
        <location evidence="1">Membrane</location>
        <topology evidence="1">Multi-pass membrane protein</topology>
    </subcellularLocation>
</comment>
<dbReference type="PANTHER" id="PTHR48041">
    <property type="entry name" value="ABC TRANSPORTER G FAMILY MEMBER 28"/>
    <property type="match status" value="1"/>
</dbReference>
<keyword evidence="8" id="KW-0547">Nucleotide-binding</keyword>
<evidence type="ECO:0000256" key="1">
    <source>
        <dbReference type="ARBA" id="ARBA00004141"/>
    </source>
</evidence>
<dbReference type="EMBL" id="ASPP01007421">
    <property type="protein sequence ID" value="ETO27168.1"/>
    <property type="molecule type" value="Genomic_DNA"/>
</dbReference>
<dbReference type="Pfam" id="PF00005">
    <property type="entry name" value="ABC_tran"/>
    <property type="match status" value="1"/>
</dbReference>
<dbReference type="GO" id="GO:0042626">
    <property type="term" value="F:ATPase-coupled transmembrane transporter activity"/>
    <property type="evidence" value="ECO:0007669"/>
    <property type="project" value="TreeGrafter"/>
</dbReference>
<dbReference type="SUPFAM" id="SSF52540">
    <property type="entry name" value="P-loop containing nucleoside triphosphate hydrolases"/>
    <property type="match status" value="1"/>
</dbReference>
<dbReference type="AlphaFoldDB" id="X6NMK7"/>
<feature type="compositionally biased region" description="Polar residues" evidence="6">
    <location>
        <begin position="48"/>
        <end position="60"/>
    </location>
</feature>
<feature type="region of interest" description="Disordered" evidence="6">
    <location>
        <begin position="1"/>
        <end position="69"/>
    </location>
</feature>
<evidence type="ECO:0000256" key="4">
    <source>
        <dbReference type="ARBA" id="ARBA00022989"/>
    </source>
</evidence>
<dbReference type="InterPro" id="IPR050352">
    <property type="entry name" value="ABCG_transporters"/>
</dbReference>
<evidence type="ECO:0000256" key="3">
    <source>
        <dbReference type="ARBA" id="ARBA00022692"/>
    </source>
</evidence>
<keyword evidence="5" id="KW-0472">Membrane</keyword>
<name>X6NMK7_RETFI</name>
<dbReference type="Gene3D" id="3.40.50.300">
    <property type="entry name" value="P-loop containing nucleotide triphosphate hydrolases"/>
    <property type="match status" value="1"/>
</dbReference>
<protein>
    <submittedName>
        <fullName evidence="8">ATP-binding cassette transporter</fullName>
    </submittedName>
</protein>
<dbReference type="InterPro" id="IPR003439">
    <property type="entry name" value="ABC_transporter-like_ATP-bd"/>
</dbReference>
<organism evidence="8 9">
    <name type="scientific">Reticulomyxa filosa</name>
    <dbReference type="NCBI Taxonomy" id="46433"/>
    <lineage>
        <taxon>Eukaryota</taxon>
        <taxon>Sar</taxon>
        <taxon>Rhizaria</taxon>
        <taxon>Retaria</taxon>
        <taxon>Foraminifera</taxon>
        <taxon>Monothalamids</taxon>
        <taxon>Reticulomyxidae</taxon>
        <taxon>Reticulomyxa</taxon>
    </lineage>
</organism>
<dbReference type="GO" id="GO:0005524">
    <property type="term" value="F:ATP binding"/>
    <property type="evidence" value="ECO:0007669"/>
    <property type="project" value="UniProtKB-KW"/>
</dbReference>
<keyword evidence="4" id="KW-1133">Transmembrane helix</keyword>
<keyword evidence="8" id="KW-0067">ATP-binding</keyword>
<evidence type="ECO:0000256" key="2">
    <source>
        <dbReference type="ARBA" id="ARBA00022448"/>
    </source>
</evidence>
<keyword evidence="3" id="KW-0812">Transmembrane</keyword>
<gene>
    <name evidence="8" type="ORF">RFI_09968</name>
</gene>
<keyword evidence="9" id="KW-1185">Reference proteome</keyword>
<evidence type="ECO:0000259" key="7">
    <source>
        <dbReference type="Pfam" id="PF00005"/>
    </source>
</evidence>
<comment type="caution">
    <text evidence="8">The sequence shown here is derived from an EMBL/GenBank/DDBJ whole genome shotgun (WGS) entry which is preliminary data.</text>
</comment>
<accession>X6NMK7</accession>
<reference evidence="8 9" key="1">
    <citation type="journal article" date="2013" name="Curr. Biol.">
        <title>The Genome of the Foraminiferan Reticulomyxa filosa.</title>
        <authorList>
            <person name="Glockner G."/>
            <person name="Hulsmann N."/>
            <person name="Schleicher M."/>
            <person name="Noegel A.A."/>
            <person name="Eichinger L."/>
            <person name="Gallinger C."/>
            <person name="Pawlowski J."/>
            <person name="Sierra R."/>
            <person name="Euteneuer U."/>
            <person name="Pillet L."/>
            <person name="Moustafa A."/>
            <person name="Platzer M."/>
            <person name="Groth M."/>
            <person name="Szafranski K."/>
            <person name="Schliwa M."/>
        </authorList>
    </citation>
    <scope>NUCLEOTIDE SEQUENCE [LARGE SCALE GENOMIC DNA]</scope>
</reference>
<feature type="compositionally biased region" description="Polar residues" evidence="6">
    <location>
        <begin position="31"/>
        <end position="41"/>
    </location>
</feature>
<dbReference type="PANTHER" id="PTHR48041:SF139">
    <property type="entry name" value="PROTEIN SCARLET"/>
    <property type="match status" value="1"/>
</dbReference>
<dbReference type="InterPro" id="IPR027417">
    <property type="entry name" value="P-loop_NTPase"/>
</dbReference>
<dbReference type="OrthoDB" id="66620at2759"/>
<dbReference type="GO" id="GO:0016887">
    <property type="term" value="F:ATP hydrolysis activity"/>
    <property type="evidence" value="ECO:0007669"/>
    <property type="project" value="InterPro"/>
</dbReference>
<dbReference type="Proteomes" id="UP000023152">
    <property type="component" value="Unassembled WGS sequence"/>
</dbReference>
<evidence type="ECO:0000256" key="6">
    <source>
        <dbReference type="SAM" id="MobiDB-lite"/>
    </source>
</evidence>